<dbReference type="Pfam" id="PF24803">
    <property type="entry name" value="DUF7704"/>
    <property type="match status" value="1"/>
</dbReference>
<keyword evidence="1" id="KW-1133">Transmembrane helix</keyword>
<accession>A0A507QSZ7</accession>
<sequence>MSTLFPRWPHILFGIFEPISLLLGWAAPLVDLDSFIAGQTPKVAAPTSLHPSSVALAYQLGNVYLLLLLVGVGVCYTTSEPKVLRNYLIALAIADVGHIYATYVAMRWEAFVDVSSWNVLTWGNIGASGFLFVNRIAYLMGVFGYPKRSKGEVKRS</sequence>
<dbReference type="PANTHER" id="PTHR37019">
    <property type="entry name" value="CHROMOSOME 1, WHOLE GENOME SHOTGUN SEQUENCE"/>
    <property type="match status" value="1"/>
</dbReference>
<evidence type="ECO:0000256" key="1">
    <source>
        <dbReference type="SAM" id="Phobius"/>
    </source>
</evidence>
<keyword evidence="1" id="KW-0472">Membrane</keyword>
<evidence type="ECO:0000259" key="2">
    <source>
        <dbReference type="Pfam" id="PF24803"/>
    </source>
</evidence>
<dbReference type="PANTHER" id="PTHR37019:SF2">
    <property type="entry name" value="EXPERA DOMAIN-CONTAINING PROTEIN"/>
    <property type="match status" value="1"/>
</dbReference>
<evidence type="ECO:0000313" key="4">
    <source>
        <dbReference type="Proteomes" id="UP000319663"/>
    </source>
</evidence>
<feature type="domain" description="DUF7704" evidence="2">
    <location>
        <begin position="3"/>
        <end position="144"/>
    </location>
</feature>
<comment type="caution">
    <text evidence="3">The sequence shown here is derived from an EMBL/GenBank/DDBJ whole genome shotgun (WGS) entry which is preliminary data.</text>
</comment>
<keyword evidence="4" id="KW-1185">Reference proteome</keyword>
<gene>
    <name evidence="3" type="ORF">MPDQ_007022</name>
</gene>
<dbReference type="STRING" id="5098.A0A507QSZ7"/>
<dbReference type="Proteomes" id="UP000319663">
    <property type="component" value="Unassembled WGS sequence"/>
</dbReference>
<protein>
    <recommendedName>
        <fullName evidence="2">DUF7704 domain-containing protein</fullName>
    </recommendedName>
</protein>
<evidence type="ECO:0000313" key="3">
    <source>
        <dbReference type="EMBL" id="TQB72122.1"/>
    </source>
</evidence>
<feature type="transmembrane region" description="Helical" evidence="1">
    <location>
        <begin position="12"/>
        <end position="30"/>
    </location>
</feature>
<feature type="transmembrane region" description="Helical" evidence="1">
    <location>
        <begin position="125"/>
        <end position="145"/>
    </location>
</feature>
<reference evidence="3 4" key="1">
    <citation type="submission" date="2019-06" db="EMBL/GenBank/DDBJ databases">
        <title>Wine fermentation using esterase from Monascus purpureus.</title>
        <authorList>
            <person name="Geng C."/>
            <person name="Zhang Y."/>
        </authorList>
    </citation>
    <scope>NUCLEOTIDE SEQUENCE [LARGE SCALE GENOMIC DNA]</scope>
    <source>
        <strain evidence="3">HQ1</strain>
    </source>
</reference>
<dbReference type="InterPro" id="IPR056121">
    <property type="entry name" value="DUF7704"/>
</dbReference>
<feature type="transmembrane region" description="Helical" evidence="1">
    <location>
        <begin position="56"/>
        <end position="75"/>
    </location>
</feature>
<name>A0A507QSZ7_MONPU</name>
<dbReference type="AlphaFoldDB" id="A0A507QSZ7"/>
<keyword evidence="1" id="KW-0812">Transmembrane</keyword>
<proteinExistence type="predicted"/>
<organism evidence="3 4">
    <name type="scientific">Monascus purpureus</name>
    <name type="common">Red mold</name>
    <name type="synonym">Monascus anka</name>
    <dbReference type="NCBI Taxonomy" id="5098"/>
    <lineage>
        <taxon>Eukaryota</taxon>
        <taxon>Fungi</taxon>
        <taxon>Dikarya</taxon>
        <taxon>Ascomycota</taxon>
        <taxon>Pezizomycotina</taxon>
        <taxon>Eurotiomycetes</taxon>
        <taxon>Eurotiomycetidae</taxon>
        <taxon>Eurotiales</taxon>
        <taxon>Aspergillaceae</taxon>
        <taxon>Monascus</taxon>
    </lineage>
</organism>
<dbReference type="EMBL" id="VIFY01000069">
    <property type="protein sequence ID" value="TQB72122.1"/>
    <property type="molecule type" value="Genomic_DNA"/>
</dbReference>
<feature type="transmembrane region" description="Helical" evidence="1">
    <location>
        <begin position="87"/>
        <end position="105"/>
    </location>
</feature>